<evidence type="ECO:0000256" key="1">
    <source>
        <dbReference type="ARBA" id="ARBA00022490"/>
    </source>
</evidence>
<dbReference type="Gene3D" id="3.40.1410.10">
    <property type="entry name" value="Chorismate lyase-like"/>
    <property type="match status" value="1"/>
</dbReference>
<dbReference type="Pfam" id="PF04345">
    <property type="entry name" value="Chor_lyase"/>
    <property type="match status" value="1"/>
</dbReference>
<dbReference type="GO" id="GO:0006744">
    <property type="term" value="P:ubiquinone biosynthetic process"/>
    <property type="evidence" value="ECO:0007669"/>
    <property type="project" value="UniProtKB-KW"/>
</dbReference>
<dbReference type="PANTHER" id="PTHR38683">
    <property type="entry name" value="CHORISMATE PYRUVATE-LYASE"/>
    <property type="match status" value="1"/>
</dbReference>
<dbReference type="AlphaFoldDB" id="T1YT24"/>
<protein>
    <submittedName>
        <fullName evidence="4">Chorismate lyase</fullName>
        <ecNumber evidence="4">4.1.3.40</ecNumber>
    </submittedName>
</protein>
<dbReference type="EC" id="4.1.3.40" evidence="4"/>
<reference evidence="4" key="1">
    <citation type="journal article" date="2013" name="PLoS ONE">
        <title>Biosynthesis of vitamins and cofactors in bacterium-harbouring trypanosomatids depends on the symbiotic association as revealed by genomic analyses.</title>
        <authorList>
            <person name="Klein C.C."/>
            <person name="Alves J.M."/>
            <person name="Serrano M.G."/>
            <person name="Buck G.A."/>
            <person name="Vasconcelos A.T."/>
            <person name="Sagot M.F."/>
            <person name="Teixeira M.M."/>
            <person name="Camargo E.P."/>
            <person name="Motta M.C."/>
        </authorList>
    </citation>
    <scope>NUCLEOTIDE SEQUENCE</scope>
    <source>
        <strain evidence="4">TCC012E</strain>
    </source>
</reference>
<evidence type="ECO:0000256" key="3">
    <source>
        <dbReference type="ARBA" id="ARBA00023239"/>
    </source>
</evidence>
<dbReference type="InterPro" id="IPR028978">
    <property type="entry name" value="Chorismate_lyase_/UTRA_dom_sf"/>
</dbReference>
<dbReference type="SUPFAM" id="SSF64288">
    <property type="entry name" value="Chorismate lyase-like"/>
    <property type="match status" value="1"/>
</dbReference>
<dbReference type="InterPro" id="IPR007440">
    <property type="entry name" value="Chorismate--pyruvate_lyase"/>
</dbReference>
<sequence>MPEWYTEARLPALTAAETHWLLSRGSLTVQLKALSAAVAPPPDGAAAFTVRVLAEGWRPLAADERAALERPAAADAPGWVREVQLCGPGGTPWVAARTVALATALAGAAAGGGPPVTLCSLGERPLGAVLFDRDSPFVRGPIAVTRMTEAALLQLHGDAGGEDGAHWTRRSLFRDDARGLSVLVAELFTPAFWSAVAQAEGGERL</sequence>
<evidence type="ECO:0000313" key="4">
    <source>
        <dbReference type="EMBL" id="AGU68062.1"/>
    </source>
</evidence>
<dbReference type="PANTHER" id="PTHR38683:SF1">
    <property type="entry name" value="CHORISMATE PYRUVATE-LYASE"/>
    <property type="match status" value="1"/>
</dbReference>
<dbReference type="EMBL" id="KF160050">
    <property type="protein sequence ID" value="AGU68062.1"/>
    <property type="molecule type" value="Genomic_DNA"/>
</dbReference>
<keyword evidence="3 4" id="KW-0456">Lyase</keyword>
<accession>T1YT24</accession>
<evidence type="ECO:0000256" key="2">
    <source>
        <dbReference type="ARBA" id="ARBA00022688"/>
    </source>
</evidence>
<organism evidence="4">
    <name type="scientific">Strigomonas culicis</name>
    <dbReference type="NCBI Taxonomy" id="28005"/>
    <lineage>
        <taxon>Eukaryota</taxon>
        <taxon>Discoba</taxon>
        <taxon>Euglenozoa</taxon>
        <taxon>Kinetoplastea</taxon>
        <taxon>Metakinetoplastina</taxon>
        <taxon>Trypanosomatida</taxon>
        <taxon>Trypanosomatidae</taxon>
        <taxon>Strigomonadinae</taxon>
        <taxon>Strigomonas</taxon>
    </lineage>
</organism>
<dbReference type="GO" id="GO:0005829">
    <property type="term" value="C:cytosol"/>
    <property type="evidence" value="ECO:0007669"/>
    <property type="project" value="TreeGrafter"/>
</dbReference>
<proteinExistence type="inferred from homology"/>
<keyword evidence="2" id="KW-0831">Ubiquinone biosynthesis</keyword>
<dbReference type="GO" id="GO:0008813">
    <property type="term" value="F:chorismate lyase activity"/>
    <property type="evidence" value="ECO:0007669"/>
    <property type="project" value="UniProtKB-EC"/>
</dbReference>
<name>T1YT24_9TRYP</name>
<dbReference type="HAMAP" id="MF_01632">
    <property type="entry name" value="UbiC"/>
    <property type="match status" value="1"/>
</dbReference>
<keyword evidence="1" id="KW-0963">Cytoplasm</keyword>